<feature type="compositionally biased region" description="Basic and acidic residues" evidence="1">
    <location>
        <begin position="229"/>
        <end position="239"/>
    </location>
</feature>
<dbReference type="Proteomes" id="UP000504636">
    <property type="component" value="Unplaced"/>
</dbReference>
<feature type="compositionally biased region" description="Polar residues" evidence="1">
    <location>
        <begin position="319"/>
        <end position="340"/>
    </location>
</feature>
<evidence type="ECO:0000256" key="1">
    <source>
        <dbReference type="SAM" id="MobiDB-lite"/>
    </source>
</evidence>
<accession>A0A6A6YBN1</accession>
<protein>
    <submittedName>
        <fullName evidence="2 4">Uncharacterized protein</fullName>
    </submittedName>
</protein>
<sequence length="441" mass="48423">MGSPQVSGQSQYDSAGDHRESSSPRVVSPVSNPSPGMPPQQVQQRKSPGPRMGSISEATRSHQERPYNISLPIDEGAENEAAYIKHQQMLHQQMEAENQAQAMRSRNSPSPHPLQEYDGPTSIQGTTGPPLAGFREVLPRHSPQPYQIPPPQQPRSTSHPQQMQLQQHPHSRTPEPAQPAPIRPSQLQASGSVQPAAFPLPKSPDPANAASPVNPITAMLPPPAPPKSPHGEFVPHHPIDVAADEAPPSYSTHERPDQAFNDEKADPAQSPTLQPPSPQMPPPSHIPTPQIPQHRIPPPQQEYVTGDGPNERGRKPSLSILQHPQPSTMAASPARSSTDMGSAILRQRLLEQEERERVERLQKSELQRVESERERAERDRARARARELERSRGSMRGYALGSTGSSGQRPVAFELSAEEDEPIMRGVSYPGMEWTPAWEGD</sequence>
<keyword evidence="3" id="KW-1185">Reference proteome</keyword>
<feature type="compositionally biased region" description="Low complexity" evidence="1">
    <location>
        <begin position="23"/>
        <end position="34"/>
    </location>
</feature>
<feature type="compositionally biased region" description="Low complexity" evidence="1">
    <location>
        <begin position="92"/>
        <end position="103"/>
    </location>
</feature>
<dbReference type="AlphaFoldDB" id="A0A6A6YBN1"/>
<evidence type="ECO:0000313" key="4">
    <source>
        <dbReference type="RefSeq" id="XP_033572211.1"/>
    </source>
</evidence>
<reference evidence="2 4" key="1">
    <citation type="journal article" date="2020" name="Stud. Mycol.">
        <title>101 Dothideomycetes genomes: a test case for predicting lifestyles and emergence of pathogens.</title>
        <authorList>
            <person name="Haridas S."/>
            <person name="Albert R."/>
            <person name="Binder M."/>
            <person name="Bloem J."/>
            <person name="Labutti K."/>
            <person name="Salamov A."/>
            <person name="Andreopoulos B."/>
            <person name="Baker S."/>
            <person name="Barry K."/>
            <person name="Bills G."/>
            <person name="Bluhm B."/>
            <person name="Cannon C."/>
            <person name="Castanera R."/>
            <person name="Culley D."/>
            <person name="Daum C."/>
            <person name="Ezra D."/>
            <person name="Gonzalez J."/>
            <person name="Henrissat B."/>
            <person name="Kuo A."/>
            <person name="Liang C."/>
            <person name="Lipzen A."/>
            <person name="Lutzoni F."/>
            <person name="Magnuson J."/>
            <person name="Mondo S."/>
            <person name="Nolan M."/>
            <person name="Ohm R."/>
            <person name="Pangilinan J."/>
            <person name="Park H.-J."/>
            <person name="Ramirez L."/>
            <person name="Alfaro M."/>
            <person name="Sun H."/>
            <person name="Tritt A."/>
            <person name="Yoshinaga Y."/>
            <person name="Zwiers L.-H."/>
            <person name="Turgeon B."/>
            <person name="Goodwin S."/>
            <person name="Spatafora J."/>
            <person name="Crous P."/>
            <person name="Grigoriev I."/>
        </authorList>
    </citation>
    <scope>NUCLEOTIDE SEQUENCE</scope>
    <source>
        <strain evidence="2 4">CBS 304.34</strain>
    </source>
</reference>
<feature type="compositionally biased region" description="Basic and acidic residues" evidence="1">
    <location>
        <begin position="366"/>
        <end position="392"/>
    </location>
</feature>
<dbReference type="GeneID" id="54461779"/>
<dbReference type="PRINTS" id="PR01217">
    <property type="entry name" value="PRICHEXTENSN"/>
</dbReference>
<reference evidence="4" key="2">
    <citation type="submission" date="2020-04" db="EMBL/GenBank/DDBJ databases">
        <authorList>
            <consortium name="NCBI Genome Project"/>
        </authorList>
    </citation>
    <scope>NUCLEOTIDE SEQUENCE</scope>
    <source>
        <strain evidence="4">CBS 304.34</strain>
    </source>
</reference>
<feature type="compositionally biased region" description="Low complexity" evidence="1">
    <location>
        <begin position="159"/>
        <end position="168"/>
    </location>
</feature>
<reference evidence="4" key="3">
    <citation type="submission" date="2025-04" db="UniProtKB">
        <authorList>
            <consortium name="RefSeq"/>
        </authorList>
    </citation>
    <scope>IDENTIFICATION</scope>
    <source>
        <strain evidence="4">CBS 304.34</strain>
    </source>
</reference>
<feature type="compositionally biased region" description="Polar residues" evidence="1">
    <location>
        <begin position="1"/>
        <end position="13"/>
    </location>
</feature>
<name>A0A6A6YBN1_9PEZI</name>
<proteinExistence type="predicted"/>
<gene>
    <name evidence="2 4" type="ORF">BDZ99DRAFT_466887</name>
</gene>
<evidence type="ECO:0000313" key="3">
    <source>
        <dbReference type="Proteomes" id="UP000504636"/>
    </source>
</evidence>
<dbReference type="OrthoDB" id="5151921at2759"/>
<feature type="compositionally biased region" description="Pro residues" evidence="1">
    <location>
        <begin position="273"/>
        <end position="300"/>
    </location>
</feature>
<feature type="region of interest" description="Disordered" evidence="1">
    <location>
        <begin position="1"/>
        <end position="348"/>
    </location>
</feature>
<dbReference type="RefSeq" id="XP_033572211.1">
    <property type="nucleotide sequence ID" value="XM_033720886.1"/>
</dbReference>
<evidence type="ECO:0000313" key="2">
    <source>
        <dbReference type="EMBL" id="KAF2805247.1"/>
    </source>
</evidence>
<feature type="compositionally biased region" description="Basic and acidic residues" evidence="1">
    <location>
        <begin position="252"/>
        <end position="266"/>
    </location>
</feature>
<feature type="region of interest" description="Disordered" evidence="1">
    <location>
        <begin position="366"/>
        <end position="410"/>
    </location>
</feature>
<dbReference type="EMBL" id="MU003710">
    <property type="protein sequence ID" value="KAF2805247.1"/>
    <property type="molecule type" value="Genomic_DNA"/>
</dbReference>
<organism evidence="2">
    <name type="scientific">Mytilinidion resinicola</name>
    <dbReference type="NCBI Taxonomy" id="574789"/>
    <lineage>
        <taxon>Eukaryota</taxon>
        <taxon>Fungi</taxon>
        <taxon>Dikarya</taxon>
        <taxon>Ascomycota</taxon>
        <taxon>Pezizomycotina</taxon>
        <taxon>Dothideomycetes</taxon>
        <taxon>Pleosporomycetidae</taxon>
        <taxon>Mytilinidiales</taxon>
        <taxon>Mytilinidiaceae</taxon>
        <taxon>Mytilinidion</taxon>
    </lineage>
</organism>